<reference evidence="1 2" key="1">
    <citation type="submission" date="2018-01" db="EMBL/GenBank/DDBJ databases">
        <title>Whole genome sequencing of Histamine producing bacteria.</title>
        <authorList>
            <person name="Butler K."/>
        </authorList>
    </citation>
    <scope>NUCLEOTIDE SEQUENCE [LARGE SCALE GENOMIC DNA]</scope>
    <source>
        <strain evidence="1 2">FS-7.2</strain>
    </source>
</reference>
<protein>
    <submittedName>
        <fullName evidence="1">Uncharacterized protein</fullName>
    </submittedName>
</protein>
<proteinExistence type="predicted"/>
<comment type="caution">
    <text evidence="1">The sequence shown here is derived from an EMBL/GenBank/DDBJ whole genome shotgun (WGS) entry which is preliminary data.</text>
</comment>
<dbReference type="EMBL" id="PYNF01000002">
    <property type="protein sequence ID" value="PSV00996.1"/>
    <property type="molecule type" value="Genomic_DNA"/>
</dbReference>
<organism evidence="1 2">
    <name type="scientific">Photobacterium kishitanii</name>
    <dbReference type="NCBI Taxonomy" id="318456"/>
    <lineage>
        <taxon>Bacteria</taxon>
        <taxon>Pseudomonadati</taxon>
        <taxon>Pseudomonadota</taxon>
        <taxon>Gammaproteobacteria</taxon>
        <taxon>Vibrionales</taxon>
        <taxon>Vibrionaceae</taxon>
        <taxon>Photobacterium</taxon>
    </lineage>
</organism>
<gene>
    <name evidence="1" type="ORF">C9J27_02930</name>
</gene>
<sequence length="67" mass="8118">MRDQKPTNADLVRDLISFSDNCKSDHILISNDKSKEEFREELAQIFNNHNFRKRQIKHRKIVHRKNN</sequence>
<dbReference type="Proteomes" id="UP000241426">
    <property type="component" value="Unassembled WGS sequence"/>
</dbReference>
<name>A0A2T3KMH2_9GAMM</name>
<dbReference type="AlphaFoldDB" id="A0A2T3KMH2"/>
<accession>A0A2T3KMH2</accession>
<evidence type="ECO:0000313" key="2">
    <source>
        <dbReference type="Proteomes" id="UP000241426"/>
    </source>
</evidence>
<evidence type="ECO:0000313" key="1">
    <source>
        <dbReference type="EMBL" id="PSV00996.1"/>
    </source>
</evidence>